<dbReference type="InterPro" id="IPR006379">
    <property type="entry name" value="HAD-SF_hydro_IIB"/>
</dbReference>
<dbReference type="GO" id="GO:0006487">
    <property type="term" value="P:protein N-linked glycosylation"/>
    <property type="evidence" value="ECO:0007669"/>
    <property type="project" value="TreeGrafter"/>
</dbReference>
<evidence type="ECO:0000256" key="4">
    <source>
        <dbReference type="ARBA" id="ARBA00011738"/>
    </source>
</evidence>
<dbReference type="InterPro" id="IPR043169">
    <property type="entry name" value="PMM_cap"/>
</dbReference>
<dbReference type="STRING" id="1798495.A3C19_03575"/>
<reference evidence="13 14" key="1">
    <citation type="journal article" date="2016" name="Nat. Commun.">
        <title>Thousands of microbial genomes shed light on interconnected biogeochemical processes in an aquifer system.</title>
        <authorList>
            <person name="Anantharaman K."/>
            <person name="Brown C.T."/>
            <person name="Hug L.A."/>
            <person name="Sharon I."/>
            <person name="Castelle C.J."/>
            <person name="Probst A.J."/>
            <person name="Thomas B.C."/>
            <person name="Singh A."/>
            <person name="Wilkins M.J."/>
            <person name="Karaoz U."/>
            <person name="Brodie E.L."/>
            <person name="Williams K.H."/>
            <person name="Hubbard S.S."/>
            <person name="Banfield J.F."/>
        </authorList>
    </citation>
    <scope>NUCLEOTIDE SEQUENCE [LARGE SCALE GENOMIC DNA]</scope>
</reference>
<comment type="cofactor">
    <cofactor evidence="12">
        <name>Mg(2+)</name>
        <dbReference type="ChEBI" id="CHEBI:18420"/>
    </cofactor>
</comment>
<comment type="subcellular location">
    <subcellularLocation>
        <location evidence="1">Cytoplasm</location>
    </subcellularLocation>
</comment>
<dbReference type="InterPro" id="IPR023214">
    <property type="entry name" value="HAD_sf"/>
</dbReference>
<dbReference type="GO" id="GO:0009298">
    <property type="term" value="P:GDP-mannose biosynthetic process"/>
    <property type="evidence" value="ECO:0007669"/>
    <property type="project" value="UniProtKB-UniPathway"/>
</dbReference>
<dbReference type="GO" id="GO:0046872">
    <property type="term" value="F:metal ion binding"/>
    <property type="evidence" value="ECO:0007669"/>
    <property type="project" value="UniProtKB-KW"/>
</dbReference>
<dbReference type="GO" id="GO:0016791">
    <property type="term" value="F:phosphatase activity"/>
    <property type="evidence" value="ECO:0007669"/>
    <property type="project" value="UniProtKB-ARBA"/>
</dbReference>
<evidence type="ECO:0000313" key="14">
    <source>
        <dbReference type="Proteomes" id="UP000178532"/>
    </source>
</evidence>
<feature type="binding site" evidence="11">
    <location>
        <position position="187"/>
    </location>
    <ligand>
        <name>alpha-D-mannose 1-phosphate</name>
        <dbReference type="ChEBI" id="CHEBI:58409"/>
    </ligand>
</feature>
<protein>
    <recommendedName>
        <fullName evidence="5">phosphomannomutase</fullName>
        <ecNumber evidence="5">5.4.2.8</ecNumber>
    </recommendedName>
</protein>
<feature type="binding site" evidence="11">
    <location>
        <position position="189"/>
    </location>
    <ligand>
        <name>alpha-D-mannose 1-phosphate</name>
        <dbReference type="ChEBI" id="CHEBI:58409"/>
    </ligand>
</feature>
<keyword evidence="8 12" id="KW-0460">Magnesium</keyword>
<feature type="binding site" evidence="11">
    <location>
        <position position="136"/>
    </location>
    <ligand>
        <name>alpha-D-mannose 1-phosphate</name>
        <dbReference type="ChEBI" id="CHEBI:58409"/>
    </ligand>
</feature>
<dbReference type="Pfam" id="PF03332">
    <property type="entry name" value="PMM"/>
    <property type="match status" value="1"/>
</dbReference>
<dbReference type="PANTHER" id="PTHR10466">
    <property type="entry name" value="PHOSPHOMANNOMUTASE"/>
    <property type="match status" value="1"/>
</dbReference>
<evidence type="ECO:0000256" key="2">
    <source>
        <dbReference type="ARBA" id="ARBA00004699"/>
    </source>
</evidence>
<dbReference type="Proteomes" id="UP000178532">
    <property type="component" value="Unassembled WGS sequence"/>
</dbReference>
<feature type="active site" description="Nucleophile" evidence="10">
    <location>
        <position position="8"/>
    </location>
</feature>
<name>A0A1F6DLH7_9BACT</name>
<comment type="caution">
    <text evidence="13">The sequence shown here is derived from an EMBL/GenBank/DDBJ whole genome shotgun (WGS) entry which is preliminary data.</text>
</comment>
<feature type="binding site" evidence="12">
    <location>
        <position position="232"/>
    </location>
    <ligand>
        <name>Mg(2+)</name>
        <dbReference type="ChEBI" id="CHEBI:18420"/>
        <label>2</label>
    </ligand>
</feature>
<dbReference type="GO" id="GO:0006013">
    <property type="term" value="P:mannose metabolic process"/>
    <property type="evidence" value="ECO:0007669"/>
    <property type="project" value="TreeGrafter"/>
</dbReference>
<comment type="similarity">
    <text evidence="3">Belongs to the eukaryotic PMM family.</text>
</comment>
<evidence type="ECO:0000256" key="8">
    <source>
        <dbReference type="ARBA" id="ARBA00022842"/>
    </source>
</evidence>
<comment type="pathway">
    <text evidence="2">Nucleotide-sugar biosynthesis; GDP-alpha-D-mannose biosynthesis; alpha-D-mannose 1-phosphate from D-fructose 6-phosphate: step 2/2.</text>
</comment>
<evidence type="ECO:0000256" key="11">
    <source>
        <dbReference type="PIRSR" id="PIRSR605002-2"/>
    </source>
</evidence>
<accession>A0A1F6DLH7</accession>
<feature type="binding site" evidence="12">
    <location>
        <position position="220"/>
    </location>
    <ligand>
        <name>Mg(2+)</name>
        <dbReference type="ChEBI" id="CHEBI:18420"/>
        <label>1</label>
    </ligand>
</feature>
<proteinExistence type="inferred from homology"/>
<evidence type="ECO:0000256" key="10">
    <source>
        <dbReference type="PIRSR" id="PIRSR605002-1"/>
    </source>
</evidence>
<dbReference type="GO" id="GO:0004615">
    <property type="term" value="F:phosphomannomutase activity"/>
    <property type="evidence" value="ECO:0007669"/>
    <property type="project" value="UniProtKB-EC"/>
</dbReference>
<sequence>MTKLIIFDLDGTLAESKQPLTVEMAAYLARLLAITRVAVISGGALPQFLKQVVAQLPKSADLANLYLLPTSGAALYEHNSPSTSLGTSADAWNKIYEERLSEKEAHTIEAAMRAAAEETGLINFREQSWGERIEYRGGQVTLSTLGQQAPLALKKAWDPTHAKRHKLQANIAERLPEFSAGIGGVTSIDVTKRGVDKAYGIRKLCERLNINESDALYVGDELESGGNDEAVYKTSVQTKAVATPTDTERLIESLLTAS</sequence>
<dbReference type="EMBL" id="MFLI01000010">
    <property type="protein sequence ID" value="OGG62278.1"/>
    <property type="molecule type" value="Genomic_DNA"/>
</dbReference>
<dbReference type="GO" id="GO:0005829">
    <property type="term" value="C:cytosol"/>
    <property type="evidence" value="ECO:0007669"/>
    <property type="project" value="TreeGrafter"/>
</dbReference>
<dbReference type="InterPro" id="IPR036412">
    <property type="entry name" value="HAD-like_sf"/>
</dbReference>
<dbReference type="AlphaFoldDB" id="A0A1F6DLH7"/>
<dbReference type="Gene3D" id="3.30.1240.20">
    <property type="match status" value="1"/>
</dbReference>
<evidence type="ECO:0000256" key="12">
    <source>
        <dbReference type="PIRSR" id="PIRSR605002-3"/>
    </source>
</evidence>
<dbReference type="NCBIfam" id="TIGR01484">
    <property type="entry name" value="HAD-SF-IIB"/>
    <property type="match status" value="1"/>
</dbReference>
<dbReference type="PANTHER" id="PTHR10466:SF0">
    <property type="entry name" value="PHOSPHOMANNOMUTASE"/>
    <property type="match status" value="1"/>
</dbReference>
<evidence type="ECO:0000256" key="7">
    <source>
        <dbReference type="ARBA" id="ARBA00022723"/>
    </source>
</evidence>
<keyword evidence="6" id="KW-0963">Cytoplasm</keyword>
<dbReference type="SUPFAM" id="SSF56784">
    <property type="entry name" value="HAD-like"/>
    <property type="match status" value="1"/>
</dbReference>
<feature type="binding site" evidence="12">
    <location>
        <position position="8"/>
    </location>
    <ligand>
        <name>Mg(2+)</name>
        <dbReference type="ChEBI" id="CHEBI:18420"/>
        <label>1</label>
    </ligand>
</feature>
<feature type="active site" description="Proton donor/acceptor" evidence="10">
    <location>
        <position position="10"/>
    </location>
</feature>
<keyword evidence="9" id="KW-0413">Isomerase</keyword>
<dbReference type="Gene3D" id="3.40.50.1000">
    <property type="entry name" value="HAD superfamily/HAD-like"/>
    <property type="match status" value="1"/>
</dbReference>
<dbReference type="EC" id="5.4.2.8" evidence="5"/>
<dbReference type="InterPro" id="IPR005002">
    <property type="entry name" value="PMM"/>
</dbReference>
<gene>
    <name evidence="13" type="ORF">A3C19_03575</name>
</gene>
<comment type="subunit">
    <text evidence="4">Homodimer.</text>
</comment>
<evidence type="ECO:0000256" key="6">
    <source>
        <dbReference type="ARBA" id="ARBA00022490"/>
    </source>
</evidence>
<evidence type="ECO:0000256" key="5">
    <source>
        <dbReference type="ARBA" id="ARBA00012730"/>
    </source>
</evidence>
<organism evidence="13 14">
    <name type="scientific">Candidatus Kaiserbacteria bacterium RIFCSPHIGHO2_02_FULL_54_22</name>
    <dbReference type="NCBI Taxonomy" id="1798495"/>
    <lineage>
        <taxon>Bacteria</taxon>
        <taxon>Candidatus Kaiseribacteriota</taxon>
    </lineage>
</organism>
<dbReference type="UniPathway" id="UPA00126">
    <property type="reaction ID" value="UER00424"/>
</dbReference>
<evidence type="ECO:0000256" key="9">
    <source>
        <dbReference type="ARBA" id="ARBA00023235"/>
    </source>
</evidence>
<evidence type="ECO:0000313" key="13">
    <source>
        <dbReference type="EMBL" id="OGG62278.1"/>
    </source>
</evidence>
<keyword evidence="7 12" id="KW-0479">Metal-binding</keyword>
<evidence type="ECO:0000256" key="1">
    <source>
        <dbReference type="ARBA" id="ARBA00004496"/>
    </source>
</evidence>
<feature type="binding site" evidence="12">
    <location>
        <position position="10"/>
    </location>
    <ligand>
        <name>Mg(2+)</name>
        <dbReference type="ChEBI" id="CHEBI:18420"/>
        <label>1</label>
    </ligand>
</feature>
<evidence type="ECO:0000256" key="3">
    <source>
        <dbReference type="ARBA" id="ARBA00009736"/>
    </source>
</evidence>